<gene>
    <name evidence="3" type="ORF">BCF74_10374</name>
</gene>
<dbReference type="SUPFAM" id="SSF55486">
    <property type="entry name" value="Metalloproteases ('zincins'), catalytic domain"/>
    <property type="match status" value="1"/>
</dbReference>
<evidence type="ECO:0000256" key="1">
    <source>
        <dbReference type="SAM" id="MobiDB-lite"/>
    </source>
</evidence>
<dbReference type="Gene3D" id="3.40.390.10">
    <property type="entry name" value="Collagenase (Catalytic Domain)"/>
    <property type="match status" value="1"/>
</dbReference>
<accession>A0A2T0UYE0</accession>
<feature type="compositionally biased region" description="Low complexity" evidence="1">
    <location>
        <begin position="172"/>
        <end position="183"/>
    </location>
</feature>
<proteinExistence type="predicted"/>
<comment type="caution">
    <text evidence="3">The sequence shown here is derived from an EMBL/GenBank/DDBJ whole genome shotgun (WGS) entry which is preliminary data.</text>
</comment>
<evidence type="ECO:0000313" key="3">
    <source>
        <dbReference type="EMBL" id="PRY62867.1"/>
    </source>
</evidence>
<protein>
    <submittedName>
        <fullName evidence="3">Peptidyl-Asp metalloendopeptidase</fullName>
    </submittedName>
</protein>
<dbReference type="GO" id="GO:0008237">
    <property type="term" value="F:metallopeptidase activity"/>
    <property type="evidence" value="ECO:0007669"/>
    <property type="project" value="InterPro"/>
</dbReference>
<evidence type="ECO:0000313" key="4">
    <source>
        <dbReference type="Proteomes" id="UP000237822"/>
    </source>
</evidence>
<keyword evidence="4" id="KW-1185">Reference proteome</keyword>
<dbReference type="OrthoDB" id="5116373at2"/>
<dbReference type="InterPro" id="IPR024079">
    <property type="entry name" value="MetalloPept_cat_dom_sf"/>
</dbReference>
<feature type="signal peptide" evidence="2">
    <location>
        <begin position="1"/>
        <end position="28"/>
    </location>
</feature>
<feature type="region of interest" description="Disordered" evidence="1">
    <location>
        <begin position="159"/>
        <end position="183"/>
    </location>
</feature>
<name>A0A2T0UYE0_9MICO</name>
<dbReference type="EMBL" id="PVTI01000003">
    <property type="protein sequence ID" value="PRY62867.1"/>
    <property type="molecule type" value="Genomic_DNA"/>
</dbReference>
<dbReference type="Proteomes" id="UP000237822">
    <property type="component" value="Unassembled WGS sequence"/>
</dbReference>
<keyword evidence="2" id="KW-0732">Signal</keyword>
<dbReference type="AlphaFoldDB" id="A0A2T0UYE0"/>
<sequence length="400" mass="41465">MTLLRRLSIPAIAALTAAPLAVTGAASASGDAPPELVLGAASASAQSAENARGAQDPVAKDRSVIRLDARALESGTVAIDLGDRHVVAERTRATTNSSGSKVWSGRISGTQYDVTFVRRGNEVTASVQLGERLFRIAPGARGSHVLTEVDLAAMPAEHPDTLPDGGGRNLTAKKPAPTTPGGTTANTVIRVLVVASAQAAAQNGGSAQAIAEQAVAETNTGYANSGIPITMELAGYRNSPYSETGNFSTDLNRFSGTNDGYLDDMHAVRDQVGADVNVLLTTGTAYCGIGYLNATAATAFSVVATSCATGYYSFGHEIGHNQGAEHDPANSGTSGYAHGYQYPAGKWRTIMAYNCTSGCTRLNYWSNPRITYGGVPMGTTTTNDNARKLTERAATVGAFR</sequence>
<feature type="chain" id="PRO_5015635665" evidence="2">
    <location>
        <begin position="29"/>
        <end position="400"/>
    </location>
</feature>
<organism evidence="3 4">
    <name type="scientific">Knoellia remsis</name>
    <dbReference type="NCBI Taxonomy" id="407159"/>
    <lineage>
        <taxon>Bacteria</taxon>
        <taxon>Bacillati</taxon>
        <taxon>Actinomycetota</taxon>
        <taxon>Actinomycetes</taxon>
        <taxon>Micrococcales</taxon>
        <taxon>Intrasporangiaceae</taxon>
        <taxon>Knoellia</taxon>
    </lineage>
</organism>
<dbReference type="Pfam" id="PF13688">
    <property type="entry name" value="Reprolysin_5"/>
    <property type="match status" value="1"/>
</dbReference>
<reference evidence="3 4" key="1">
    <citation type="submission" date="2018-03" db="EMBL/GenBank/DDBJ databases">
        <title>Genomic Encyclopedia of Archaeal and Bacterial Type Strains, Phase II (KMG-II): from individual species to whole genera.</title>
        <authorList>
            <person name="Goeker M."/>
        </authorList>
    </citation>
    <scope>NUCLEOTIDE SEQUENCE [LARGE SCALE GENOMIC DNA]</scope>
    <source>
        <strain evidence="3 4">ATCC BAA-1496</strain>
    </source>
</reference>
<dbReference type="RefSeq" id="WP_106296442.1">
    <property type="nucleotide sequence ID" value="NZ_PVTI01000003.1"/>
</dbReference>
<evidence type="ECO:0000256" key="2">
    <source>
        <dbReference type="SAM" id="SignalP"/>
    </source>
</evidence>